<protein>
    <submittedName>
        <fullName evidence="1">Uncharacterized protein</fullName>
    </submittedName>
</protein>
<keyword evidence="2" id="KW-1185">Reference proteome</keyword>
<sequence>MQGLNVIFMLFCSNLLNHCSFGHGNQGENLKRLLKSRRSQNPSEASNLWRDIDVQIYSPVTNIMAQEGLIEADKIKKLPGQPYDDVDFNHYSGYVTIDEHTGKSLFYYFVESSKNSSTKPLLLWLNRGPGCSSLYGAMQEVGPFRVKSDGKTLIEIIMHGTMSPVGVGFSYSNTTFDYDHQGDKQTAKDSYVFLVNWLERFPKYKNREFYIAGESYAGHYVPQLAYTILLHNNKNANQTININLKGIALDFLWTHALISYATYEGYKYYCILHQNLSDQCLTYQSKSYDEVGLIYIYNIYGQPFCHHPLLRNGSISSEKNYGPCANTYTEAYLNIVEVQTALHAKPTEWSACSSFNWIDSPYTVLPIIQNLFSNNISVWIYSGDLDGMIPVSASRYAINNLKLPIEIPWRPWYIKDEVGGYVERYKGVTFVTVKGSGHMSWIDIGLQVYSPTANVMPEDGLMEADKILKLPGQPSNVDFDQYSGYVTVDKHVGKSLFYYFVESPETPSTKPLLLWLNGGPGCSSLYGAMQELGPFGVKNDGKTLYRNNYAWNNVANILFLESPVGVGFSYSNTTSDYDHHQGDKQTAKDSYVFLVNWLERFPSYKNRDFYIAGESYAGHYVPQLASTILHNNKNENKAIINLKGIAIGNALIDSPTLDKGNYDFFWTHALISDETYNGISCHCNNINNQKKPSNECISYEMKANDESGSIYIYNIYAPAFCQHPLLKNGSISSEKTYGRCQDTYLEAYLNLGEVQTALHAKRTKWTLFLGMILPTQFCQ</sequence>
<evidence type="ECO:0000313" key="2">
    <source>
        <dbReference type="Proteomes" id="UP001060085"/>
    </source>
</evidence>
<accession>A0ACC0BMX5</accession>
<comment type="caution">
    <text evidence="1">The sequence shown here is derived from an EMBL/GenBank/DDBJ whole genome shotgun (WGS) entry which is preliminary data.</text>
</comment>
<name>A0ACC0BMX5_CATRO</name>
<reference evidence="2" key="1">
    <citation type="journal article" date="2023" name="Nat. Plants">
        <title>Single-cell RNA sequencing provides a high-resolution roadmap for understanding the multicellular compartmentation of specialized metabolism.</title>
        <authorList>
            <person name="Sun S."/>
            <person name="Shen X."/>
            <person name="Li Y."/>
            <person name="Li Y."/>
            <person name="Wang S."/>
            <person name="Li R."/>
            <person name="Zhang H."/>
            <person name="Shen G."/>
            <person name="Guo B."/>
            <person name="Wei J."/>
            <person name="Xu J."/>
            <person name="St-Pierre B."/>
            <person name="Chen S."/>
            <person name="Sun C."/>
        </authorList>
    </citation>
    <scope>NUCLEOTIDE SEQUENCE [LARGE SCALE GENOMIC DNA]</scope>
</reference>
<gene>
    <name evidence="1" type="ORF">M9H77_14390</name>
</gene>
<evidence type="ECO:0000313" key="1">
    <source>
        <dbReference type="EMBL" id="KAI5674026.1"/>
    </source>
</evidence>
<organism evidence="1 2">
    <name type="scientific">Catharanthus roseus</name>
    <name type="common">Madagascar periwinkle</name>
    <name type="synonym">Vinca rosea</name>
    <dbReference type="NCBI Taxonomy" id="4058"/>
    <lineage>
        <taxon>Eukaryota</taxon>
        <taxon>Viridiplantae</taxon>
        <taxon>Streptophyta</taxon>
        <taxon>Embryophyta</taxon>
        <taxon>Tracheophyta</taxon>
        <taxon>Spermatophyta</taxon>
        <taxon>Magnoliopsida</taxon>
        <taxon>eudicotyledons</taxon>
        <taxon>Gunneridae</taxon>
        <taxon>Pentapetalae</taxon>
        <taxon>asterids</taxon>
        <taxon>lamiids</taxon>
        <taxon>Gentianales</taxon>
        <taxon>Apocynaceae</taxon>
        <taxon>Rauvolfioideae</taxon>
        <taxon>Vinceae</taxon>
        <taxon>Catharanthinae</taxon>
        <taxon>Catharanthus</taxon>
    </lineage>
</organism>
<dbReference type="Proteomes" id="UP001060085">
    <property type="component" value="Linkage Group LG03"/>
</dbReference>
<dbReference type="EMBL" id="CM044703">
    <property type="protein sequence ID" value="KAI5674026.1"/>
    <property type="molecule type" value="Genomic_DNA"/>
</dbReference>
<proteinExistence type="predicted"/>